<accession>A0A8J2L4J0</accession>
<feature type="domain" description="GHMP kinase N-terminal" evidence="5">
    <location>
        <begin position="21"/>
        <end position="66"/>
    </location>
</feature>
<reference evidence="6" key="1">
    <citation type="submission" date="2021-06" db="EMBL/GenBank/DDBJ databases">
        <authorList>
            <person name="Hodson N. C."/>
            <person name="Mongue J. A."/>
            <person name="Jaron S. K."/>
        </authorList>
    </citation>
    <scope>NUCLEOTIDE SEQUENCE</scope>
</reference>
<name>A0A8J2L4J0_9HEXA</name>
<dbReference type="AlphaFoldDB" id="A0A8J2L4J0"/>
<keyword evidence="2" id="KW-0547">Nucleotide-binding</keyword>
<dbReference type="Pfam" id="PF00288">
    <property type="entry name" value="GHMP_kinases_N"/>
    <property type="match status" value="1"/>
</dbReference>
<comment type="caution">
    <text evidence="6">The sequence shown here is derived from an EMBL/GenBank/DDBJ whole genome shotgun (WGS) entry which is preliminary data.</text>
</comment>
<evidence type="ECO:0000256" key="4">
    <source>
        <dbReference type="ARBA" id="ARBA00022840"/>
    </source>
</evidence>
<dbReference type="InterPro" id="IPR006203">
    <property type="entry name" value="GHMP_knse_ATP-bd_CS"/>
</dbReference>
<keyword evidence="7" id="KW-1185">Reference proteome</keyword>
<keyword evidence="1" id="KW-0808">Transferase</keyword>
<gene>
    <name evidence="6" type="ORF">AFUS01_LOCUS25977</name>
</gene>
<sequence>MLTTTTDSYFLCIVVKDSNFDIADSIPGFDAAIVTTVPLGGGLSSSASLELGKATFLEALTGNNLS</sequence>
<protein>
    <recommendedName>
        <fullName evidence="5">GHMP kinase N-terminal domain-containing protein</fullName>
    </recommendedName>
</protein>
<evidence type="ECO:0000256" key="1">
    <source>
        <dbReference type="ARBA" id="ARBA00022679"/>
    </source>
</evidence>
<dbReference type="PROSITE" id="PS00627">
    <property type="entry name" value="GHMP_KINASES_ATP"/>
    <property type="match status" value="1"/>
</dbReference>
<evidence type="ECO:0000313" key="6">
    <source>
        <dbReference type="EMBL" id="CAG7815284.1"/>
    </source>
</evidence>
<proteinExistence type="predicted"/>
<evidence type="ECO:0000256" key="2">
    <source>
        <dbReference type="ARBA" id="ARBA00022741"/>
    </source>
</evidence>
<dbReference type="OrthoDB" id="275179at2759"/>
<keyword evidence="4" id="KW-0067">ATP-binding</keyword>
<dbReference type="GO" id="GO:0016301">
    <property type="term" value="F:kinase activity"/>
    <property type="evidence" value="ECO:0007669"/>
    <property type="project" value="UniProtKB-KW"/>
</dbReference>
<dbReference type="InterPro" id="IPR006204">
    <property type="entry name" value="GHMP_kinase_N_dom"/>
</dbReference>
<evidence type="ECO:0000313" key="7">
    <source>
        <dbReference type="Proteomes" id="UP000708208"/>
    </source>
</evidence>
<keyword evidence="3" id="KW-0418">Kinase</keyword>
<dbReference type="Proteomes" id="UP000708208">
    <property type="component" value="Unassembled WGS sequence"/>
</dbReference>
<evidence type="ECO:0000256" key="3">
    <source>
        <dbReference type="ARBA" id="ARBA00022777"/>
    </source>
</evidence>
<organism evidence="6 7">
    <name type="scientific">Allacma fusca</name>
    <dbReference type="NCBI Taxonomy" id="39272"/>
    <lineage>
        <taxon>Eukaryota</taxon>
        <taxon>Metazoa</taxon>
        <taxon>Ecdysozoa</taxon>
        <taxon>Arthropoda</taxon>
        <taxon>Hexapoda</taxon>
        <taxon>Collembola</taxon>
        <taxon>Symphypleona</taxon>
        <taxon>Sminthuridae</taxon>
        <taxon>Allacma</taxon>
    </lineage>
</organism>
<dbReference type="EMBL" id="CAJVCH010341108">
    <property type="protein sequence ID" value="CAG7815284.1"/>
    <property type="molecule type" value="Genomic_DNA"/>
</dbReference>
<evidence type="ECO:0000259" key="5">
    <source>
        <dbReference type="Pfam" id="PF00288"/>
    </source>
</evidence>
<dbReference type="GO" id="GO:0005524">
    <property type="term" value="F:ATP binding"/>
    <property type="evidence" value="ECO:0007669"/>
    <property type="project" value="UniProtKB-KW"/>
</dbReference>